<name>Q9LQG0_ARATH</name>
<dbReference type="AlphaFoldDB" id="Q9LQG0"/>
<feature type="transmembrane region" description="Helical" evidence="1">
    <location>
        <begin position="28"/>
        <end position="48"/>
    </location>
</feature>
<sequence>MFLIDNIKRCGNKYMNSYDIYFHKSRNISIIILLTPPIYFAIFTQKFLEHLML</sequence>
<protein>
    <submittedName>
        <fullName evidence="2">F15O4.25</fullName>
    </submittedName>
</protein>
<evidence type="ECO:0000256" key="1">
    <source>
        <dbReference type="SAM" id="Phobius"/>
    </source>
</evidence>
<organism evidence="2">
    <name type="scientific">Arabidopsis thaliana</name>
    <name type="common">Mouse-ear cress</name>
    <dbReference type="NCBI Taxonomy" id="3702"/>
    <lineage>
        <taxon>Eukaryota</taxon>
        <taxon>Viridiplantae</taxon>
        <taxon>Streptophyta</taxon>
        <taxon>Embryophyta</taxon>
        <taxon>Tracheophyta</taxon>
        <taxon>Spermatophyta</taxon>
        <taxon>Magnoliopsida</taxon>
        <taxon>eudicotyledons</taxon>
        <taxon>Gunneridae</taxon>
        <taxon>Pentapetalae</taxon>
        <taxon>rosids</taxon>
        <taxon>malvids</taxon>
        <taxon>Brassicales</taxon>
        <taxon>Brassicaceae</taxon>
        <taxon>Camelineae</taxon>
        <taxon>Arabidopsis</taxon>
    </lineage>
</organism>
<accession>Q9LQG0</accession>
<reference evidence="2" key="3">
    <citation type="submission" date="2000-06" db="EMBL/GenBank/DDBJ databases">
        <authorList>
            <person name="Cheuk R."/>
            <person name="Shinn P."/>
            <person name="Brooks S."/>
            <person name="Buehler E."/>
            <person name="Chao Q."/>
            <person name="Johnson-Hopson C."/>
            <person name="Khan S."/>
            <person name="Kim C."/>
            <person name="Altafi H."/>
            <person name="Bei B."/>
            <person name="Chin C."/>
            <person name="Chiou J."/>
            <person name="Choi E."/>
            <person name="Conn L."/>
            <person name="Conway A."/>
            <person name="Gonzalez A."/>
            <person name="Hansen N."/>
            <person name="Howing B."/>
            <person name="Koo T."/>
            <person name="Lam B."/>
            <person name="Lee J."/>
            <person name="Lenz C."/>
            <person name="Li J."/>
            <person name="Liu A."/>
            <person name="Liu J."/>
            <person name="Liu S."/>
            <person name="Mukharsky N."/>
            <person name="Nguyen M."/>
            <person name="Palm C."/>
            <person name="Pham P."/>
            <person name="Sakano H."/>
            <person name="Schwartz J."/>
            <person name="Southwick A."/>
            <person name="Thaveri A."/>
            <person name="Toriumi M."/>
            <person name="Vaysberg M."/>
            <person name="Yu G."/>
            <person name="Davis R."/>
            <person name="Federspiel N."/>
            <person name="Theologis A."/>
            <person name="Ecker J."/>
        </authorList>
    </citation>
    <scope>NUCLEOTIDE SEQUENCE</scope>
</reference>
<keyword evidence="1" id="KW-0812">Transmembrane</keyword>
<keyword evidence="1" id="KW-1133">Transmembrane helix</keyword>
<proteinExistence type="predicted"/>
<reference key="2">
    <citation type="journal article" date="2000" name="Nature">
        <title>Sequence and analysis of chromosome 1 of the plant Arabidopsis thaliana.</title>
        <authorList>
            <person name="Theologis A."/>
            <person name="Ecker J.R."/>
            <person name="Palm C.J."/>
            <person name="Federspiel N.A."/>
            <person name="Kaul S."/>
            <person name="White O."/>
            <person name="Alonso J."/>
            <person name="Altafi H."/>
            <person name="Araujo R."/>
            <person name="Bowman C.L."/>
            <person name="Brooks S.Y."/>
            <person name="Buehler E."/>
            <person name="Chan A."/>
            <person name="Chao Q."/>
            <person name="Chen H."/>
            <person name="Cheuk R.F."/>
            <person name="Chin C.W."/>
            <person name="Chung M.K."/>
            <person name="Conn L."/>
            <person name="Conway A.B."/>
            <person name="Conway A.R."/>
            <person name="Creasy T.H."/>
            <person name="Dewar K."/>
            <person name="Dunn P."/>
            <person name="Etgu P."/>
            <person name="Feldblyum T.V."/>
            <person name="Feng J."/>
            <person name="Fong B."/>
            <person name="Fujii C.Y."/>
            <person name="Gill J.E."/>
            <person name="Goldsmith A.D."/>
            <person name="Haas B."/>
            <person name="Hansen N.F."/>
            <person name="Hughes B."/>
            <person name="Huizar L."/>
            <person name="Hunter J.L."/>
            <person name="Jenkins J."/>
            <person name="Johnson-Hopson C."/>
            <person name="Khan S."/>
            <person name="Khaykin E."/>
            <person name="Kim C.J."/>
            <person name="Koo H.L."/>
            <person name="Kremenetskaia I."/>
            <person name="Kurtz D.B."/>
            <person name="Kwan A."/>
            <person name="Lam B."/>
            <person name="Langin-Hooper S."/>
            <person name="Lee A."/>
            <person name="Lee J.M."/>
            <person name="Lenz C.A."/>
            <person name="Li J.H."/>
            <person name="Li Y."/>
            <person name="Lin X."/>
            <person name="Liu S.X."/>
            <person name="Liu Z.A."/>
            <person name="Luros J.S."/>
            <person name="Maiti R."/>
            <person name="Marziali A."/>
            <person name="Militscher J."/>
            <person name="Miranda M."/>
            <person name="Nguyen M."/>
            <person name="Nierman W.C."/>
            <person name="Osborne B.I."/>
            <person name="Pai G."/>
            <person name="Peterson J."/>
            <person name="Pham P.K."/>
            <person name="Rizzo M."/>
            <person name="Rooney T."/>
            <person name="Rowley D."/>
            <person name="Sakano H."/>
            <person name="Salzberg S.L."/>
            <person name="Schwartz J.R."/>
            <person name="Shinn P."/>
            <person name="Southwick A.M."/>
            <person name="Sun H."/>
            <person name="Tallon L.J."/>
            <person name="Tambunga G."/>
            <person name="Toriumi M.J."/>
            <person name="Town C.D."/>
            <person name="Utterback T."/>
            <person name="Van Aken S."/>
            <person name="Vaysberg M."/>
            <person name="Vysotskaia V.S."/>
            <person name="Walker M."/>
            <person name="Wu D."/>
            <person name="Yu G."/>
            <person name="Fraser C.M."/>
            <person name="Venter J.C."/>
            <person name="Davis R.W."/>
        </authorList>
    </citation>
    <scope>NUCLEOTIDE SEQUENCE [LARGE SCALE GENOMIC DNA]</scope>
    <source>
        <strain>cv. Columbia</strain>
    </source>
</reference>
<reference evidence="2" key="1">
    <citation type="submission" date="1999-10" db="EMBL/GenBank/DDBJ databases">
        <authorList>
            <person name="Ecker J.R."/>
        </authorList>
    </citation>
    <scope>NUCLEOTIDE SEQUENCE</scope>
</reference>
<evidence type="ECO:0000313" key="2">
    <source>
        <dbReference type="EMBL" id="AAF79377.1"/>
    </source>
</evidence>
<dbReference type="PIR" id="E86477">
    <property type="entry name" value="E86477"/>
</dbReference>
<dbReference type="EMBL" id="AC007887">
    <property type="protein sequence ID" value="AAF79377.1"/>
    <property type="molecule type" value="Genomic_DNA"/>
</dbReference>
<keyword evidence="1" id="KW-0472">Membrane</keyword>